<dbReference type="EMBL" id="LXQA010001650">
    <property type="protein sequence ID" value="MCH80925.1"/>
    <property type="molecule type" value="Genomic_DNA"/>
</dbReference>
<keyword evidence="2" id="KW-1185">Reference proteome</keyword>
<gene>
    <name evidence="1" type="ORF">A2U01_0001701</name>
</gene>
<comment type="caution">
    <text evidence="1">The sequence shown here is derived from an EMBL/GenBank/DDBJ whole genome shotgun (WGS) entry which is preliminary data.</text>
</comment>
<dbReference type="Proteomes" id="UP000265520">
    <property type="component" value="Unassembled WGS sequence"/>
</dbReference>
<sequence length="35" mass="3728">GNLTLTYPLGDGKVGVVEADREMAKKCLEMCPCSV</sequence>
<feature type="non-terminal residue" evidence="1">
    <location>
        <position position="1"/>
    </location>
</feature>
<evidence type="ECO:0000313" key="2">
    <source>
        <dbReference type="Proteomes" id="UP000265520"/>
    </source>
</evidence>
<protein>
    <submittedName>
        <fullName evidence="1">Uncharacterized protein</fullName>
    </submittedName>
</protein>
<organism evidence="1 2">
    <name type="scientific">Trifolium medium</name>
    <dbReference type="NCBI Taxonomy" id="97028"/>
    <lineage>
        <taxon>Eukaryota</taxon>
        <taxon>Viridiplantae</taxon>
        <taxon>Streptophyta</taxon>
        <taxon>Embryophyta</taxon>
        <taxon>Tracheophyta</taxon>
        <taxon>Spermatophyta</taxon>
        <taxon>Magnoliopsida</taxon>
        <taxon>eudicotyledons</taxon>
        <taxon>Gunneridae</taxon>
        <taxon>Pentapetalae</taxon>
        <taxon>rosids</taxon>
        <taxon>fabids</taxon>
        <taxon>Fabales</taxon>
        <taxon>Fabaceae</taxon>
        <taxon>Papilionoideae</taxon>
        <taxon>50 kb inversion clade</taxon>
        <taxon>NPAAA clade</taxon>
        <taxon>Hologalegina</taxon>
        <taxon>IRL clade</taxon>
        <taxon>Trifolieae</taxon>
        <taxon>Trifolium</taxon>
    </lineage>
</organism>
<accession>A0A392M0Y9</accession>
<proteinExistence type="predicted"/>
<dbReference type="AlphaFoldDB" id="A0A392M0Y9"/>
<evidence type="ECO:0000313" key="1">
    <source>
        <dbReference type="EMBL" id="MCH80925.1"/>
    </source>
</evidence>
<name>A0A392M0Y9_9FABA</name>
<reference evidence="1 2" key="1">
    <citation type="journal article" date="2018" name="Front. Plant Sci.">
        <title>Red Clover (Trifolium pratense) and Zigzag Clover (T. medium) - A Picture of Genomic Similarities and Differences.</title>
        <authorList>
            <person name="Dluhosova J."/>
            <person name="Istvanek J."/>
            <person name="Nedelnik J."/>
            <person name="Repkova J."/>
        </authorList>
    </citation>
    <scope>NUCLEOTIDE SEQUENCE [LARGE SCALE GENOMIC DNA]</scope>
    <source>
        <strain evidence="2">cv. 10/8</strain>
        <tissue evidence="1">Leaf</tissue>
    </source>
</reference>